<gene>
    <name evidence="3" type="ORF">IV494_08645</name>
</gene>
<protein>
    <submittedName>
        <fullName evidence="3">Glycosyltransferase family 2 protein</fullName>
    </submittedName>
</protein>
<dbReference type="InterPro" id="IPR029044">
    <property type="entry name" value="Nucleotide-diphossugar_trans"/>
</dbReference>
<dbReference type="Gene3D" id="3.90.550.10">
    <property type="entry name" value="Spore Coat Polysaccharide Biosynthesis Protein SpsA, Chain A"/>
    <property type="match status" value="1"/>
</dbReference>
<dbReference type="InterPro" id="IPR001173">
    <property type="entry name" value="Glyco_trans_2-like"/>
</dbReference>
<organism evidence="3 4">
    <name type="scientific">Kaistella gelatinilytica</name>
    <dbReference type="NCBI Taxonomy" id="2787636"/>
    <lineage>
        <taxon>Bacteria</taxon>
        <taxon>Pseudomonadati</taxon>
        <taxon>Bacteroidota</taxon>
        <taxon>Flavobacteriia</taxon>
        <taxon>Flavobacteriales</taxon>
        <taxon>Weeksellaceae</taxon>
        <taxon>Chryseobacterium group</taxon>
        <taxon>Kaistella</taxon>
    </lineage>
</organism>
<keyword evidence="4" id="KW-1185">Reference proteome</keyword>
<name>A0ABS0FC24_9FLAO</name>
<evidence type="ECO:0000259" key="2">
    <source>
        <dbReference type="Pfam" id="PF00535"/>
    </source>
</evidence>
<evidence type="ECO:0000313" key="4">
    <source>
        <dbReference type="Proteomes" id="UP000660070"/>
    </source>
</evidence>
<dbReference type="RefSeq" id="WP_196079760.1">
    <property type="nucleotide sequence ID" value="NZ_JADPVI010000002.1"/>
</dbReference>
<keyword evidence="1" id="KW-0812">Transmembrane</keyword>
<dbReference type="CDD" id="cd00761">
    <property type="entry name" value="Glyco_tranf_GTA_type"/>
    <property type="match status" value="1"/>
</dbReference>
<dbReference type="SUPFAM" id="SSF53448">
    <property type="entry name" value="Nucleotide-diphospho-sugar transferases"/>
    <property type="match status" value="1"/>
</dbReference>
<reference evidence="3 4" key="1">
    <citation type="submission" date="2020-11" db="EMBL/GenBank/DDBJ databases">
        <title>Kaistella gelatinilytica sp. nov., a flavobacterium isolated from Antarctic Soil.</title>
        <authorList>
            <person name="Li J."/>
        </authorList>
    </citation>
    <scope>NUCLEOTIDE SEQUENCE [LARGE SCALE GENOMIC DNA]</scope>
    <source>
        <strain evidence="3 4">G5-32</strain>
    </source>
</reference>
<accession>A0ABS0FC24</accession>
<sequence length="297" mass="34893">MMRKLTVFTPTFNRIHLLPRLYQSLQEQTDKNFIWMIIDDGSTDATEDLVKIWQQVNAIEIVYLYKKNEGMHSAHNVAYENITTPWNTCIDSDDMMSGNAIESILNHLEDIENDDDFYAVVGLDADQKGNLIGTPFPQYLKKIRFNEIYLKYRLTGDKKIVYKTEIMKKVPPYPIYEGERLVPLDYKSLLADQFAYIKPVNEIWCIVEYQEDGSTRNMLKQYRRNPRGFAFSRISRIDYGLTFKERFKNAVHLVSSNLFSRDFSSLFKTKYTFLVLVAIPAGIFLNFYIRLKTKRNC</sequence>
<dbReference type="EMBL" id="JADPVI010000002">
    <property type="protein sequence ID" value="MBF8457250.1"/>
    <property type="molecule type" value="Genomic_DNA"/>
</dbReference>
<dbReference type="Pfam" id="PF00535">
    <property type="entry name" value="Glycos_transf_2"/>
    <property type="match status" value="1"/>
</dbReference>
<comment type="caution">
    <text evidence="3">The sequence shown here is derived from an EMBL/GenBank/DDBJ whole genome shotgun (WGS) entry which is preliminary data.</text>
</comment>
<evidence type="ECO:0000256" key="1">
    <source>
        <dbReference type="SAM" id="Phobius"/>
    </source>
</evidence>
<dbReference type="PANTHER" id="PTHR22916">
    <property type="entry name" value="GLYCOSYLTRANSFERASE"/>
    <property type="match status" value="1"/>
</dbReference>
<evidence type="ECO:0000313" key="3">
    <source>
        <dbReference type="EMBL" id="MBF8457250.1"/>
    </source>
</evidence>
<proteinExistence type="predicted"/>
<dbReference type="Proteomes" id="UP000660070">
    <property type="component" value="Unassembled WGS sequence"/>
</dbReference>
<feature type="domain" description="Glycosyltransferase 2-like" evidence="2">
    <location>
        <begin position="6"/>
        <end position="128"/>
    </location>
</feature>
<keyword evidence="1" id="KW-1133">Transmembrane helix</keyword>
<keyword evidence="1" id="KW-0472">Membrane</keyword>
<feature type="transmembrane region" description="Helical" evidence="1">
    <location>
        <begin position="271"/>
        <end position="289"/>
    </location>
</feature>